<sequence>IVAHWQCCSTPPRCLHPMFDSKQCQRCSTPSSCRIGTFLHAERCESCHGESYVCMAQLYIVFFTTAETCFNFHSVVEYGDDGATLVAEHRTPGVTASSFST</sequence>
<protein>
    <submittedName>
        <fullName evidence="1">Uncharacterized protein</fullName>
    </submittedName>
</protein>
<evidence type="ECO:0000313" key="2">
    <source>
        <dbReference type="Proteomes" id="UP000078542"/>
    </source>
</evidence>
<dbReference type="AlphaFoldDB" id="A0A151IL54"/>
<reference evidence="1 2" key="1">
    <citation type="submission" date="2016-03" db="EMBL/GenBank/DDBJ databases">
        <title>Cyphomyrmex costatus WGS genome.</title>
        <authorList>
            <person name="Nygaard S."/>
            <person name="Hu H."/>
            <person name="Boomsma J."/>
            <person name="Zhang G."/>
        </authorList>
    </citation>
    <scope>NUCLEOTIDE SEQUENCE [LARGE SCALE GENOMIC DNA]</scope>
    <source>
        <strain evidence="1">MS0001</strain>
        <tissue evidence="1">Whole body</tissue>
    </source>
</reference>
<name>A0A151IL54_9HYME</name>
<proteinExistence type="predicted"/>
<gene>
    <name evidence="1" type="ORF">ALC62_03573</name>
</gene>
<dbReference type="Proteomes" id="UP000078542">
    <property type="component" value="Unassembled WGS sequence"/>
</dbReference>
<keyword evidence="2" id="KW-1185">Reference proteome</keyword>
<dbReference type="EMBL" id="KQ977133">
    <property type="protein sequence ID" value="KYN05480.1"/>
    <property type="molecule type" value="Genomic_DNA"/>
</dbReference>
<accession>A0A151IL54</accession>
<organism evidence="1 2">
    <name type="scientific">Cyphomyrmex costatus</name>
    <dbReference type="NCBI Taxonomy" id="456900"/>
    <lineage>
        <taxon>Eukaryota</taxon>
        <taxon>Metazoa</taxon>
        <taxon>Ecdysozoa</taxon>
        <taxon>Arthropoda</taxon>
        <taxon>Hexapoda</taxon>
        <taxon>Insecta</taxon>
        <taxon>Pterygota</taxon>
        <taxon>Neoptera</taxon>
        <taxon>Endopterygota</taxon>
        <taxon>Hymenoptera</taxon>
        <taxon>Apocrita</taxon>
        <taxon>Aculeata</taxon>
        <taxon>Formicoidea</taxon>
        <taxon>Formicidae</taxon>
        <taxon>Myrmicinae</taxon>
        <taxon>Cyphomyrmex</taxon>
    </lineage>
</organism>
<feature type="non-terminal residue" evidence="1">
    <location>
        <position position="1"/>
    </location>
</feature>
<evidence type="ECO:0000313" key="1">
    <source>
        <dbReference type="EMBL" id="KYN05480.1"/>
    </source>
</evidence>